<proteinExistence type="predicted"/>
<feature type="transmembrane region" description="Helical" evidence="1">
    <location>
        <begin position="169"/>
        <end position="193"/>
    </location>
</feature>
<keyword evidence="3" id="KW-1185">Reference proteome</keyword>
<keyword evidence="1" id="KW-0472">Membrane</keyword>
<organism evidence="2 3">
    <name type="scientific">Thalassotalea algicola</name>
    <dbReference type="NCBI Taxonomy" id="2716224"/>
    <lineage>
        <taxon>Bacteria</taxon>
        <taxon>Pseudomonadati</taxon>
        <taxon>Pseudomonadota</taxon>
        <taxon>Gammaproteobacteria</taxon>
        <taxon>Alteromonadales</taxon>
        <taxon>Colwelliaceae</taxon>
        <taxon>Thalassotalea</taxon>
    </lineage>
</organism>
<evidence type="ECO:0000313" key="2">
    <source>
        <dbReference type="EMBL" id="NMP30656.1"/>
    </source>
</evidence>
<dbReference type="RefSeq" id="WP_169073942.1">
    <property type="nucleotide sequence ID" value="NZ_JABBXH010000001.1"/>
</dbReference>
<evidence type="ECO:0000256" key="1">
    <source>
        <dbReference type="SAM" id="Phobius"/>
    </source>
</evidence>
<feature type="transmembrane region" description="Helical" evidence="1">
    <location>
        <begin position="144"/>
        <end position="162"/>
    </location>
</feature>
<dbReference type="Proteomes" id="UP000568664">
    <property type="component" value="Unassembled WGS sequence"/>
</dbReference>
<feature type="transmembrane region" description="Helical" evidence="1">
    <location>
        <begin position="199"/>
        <end position="217"/>
    </location>
</feature>
<feature type="transmembrane region" description="Helical" evidence="1">
    <location>
        <begin position="52"/>
        <end position="74"/>
    </location>
</feature>
<evidence type="ECO:0008006" key="4">
    <source>
        <dbReference type="Google" id="ProtNLM"/>
    </source>
</evidence>
<protein>
    <recommendedName>
        <fullName evidence="4">DUF4386 domain-containing protein</fullName>
    </recommendedName>
</protein>
<evidence type="ECO:0000313" key="3">
    <source>
        <dbReference type="Proteomes" id="UP000568664"/>
    </source>
</evidence>
<dbReference type="AlphaFoldDB" id="A0A7Y0LA50"/>
<accession>A0A7Y0LA50</accession>
<name>A0A7Y0LA50_9GAMM</name>
<sequence length="236" mass="25887">MNMLRQDNNKNSARLLASLMLGQMVFGILLNFHFISPVLKYDGTLSAEQLTFILGCATLLALVISSLNVVFGLLLPKSKIKEHSGLFIALIAFASIGIAMSANEYAKLSEYVVFLSSTYSIDAAASDTTLEYMKKILAIGRNEAHFYSIFISSISLLLFYVLTIRASLLPFYLAVFALLSTLFQLIAVGHTFFEKSIPNIMQLPLFVTQIIVPVYLLKAGFKSGATTSGSQIEQTS</sequence>
<comment type="caution">
    <text evidence="2">The sequence shown here is derived from an EMBL/GenBank/DDBJ whole genome shotgun (WGS) entry which is preliminary data.</text>
</comment>
<feature type="transmembrane region" description="Helical" evidence="1">
    <location>
        <begin position="12"/>
        <end position="32"/>
    </location>
</feature>
<dbReference type="EMBL" id="JABBXH010000001">
    <property type="protein sequence ID" value="NMP30656.1"/>
    <property type="molecule type" value="Genomic_DNA"/>
</dbReference>
<gene>
    <name evidence="2" type="ORF">HII17_03690</name>
</gene>
<keyword evidence="1" id="KW-0812">Transmembrane</keyword>
<reference evidence="2 3" key="1">
    <citation type="submission" date="2020-04" db="EMBL/GenBank/DDBJ databases">
        <title>Thalassotalea sp. M1531, isolated from the surface of marine red alga.</title>
        <authorList>
            <person name="Pang L."/>
            <person name="Lu D.-C."/>
        </authorList>
    </citation>
    <scope>NUCLEOTIDE SEQUENCE [LARGE SCALE GENOMIC DNA]</scope>
    <source>
        <strain evidence="2 3">M1531</strain>
    </source>
</reference>
<keyword evidence="1" id="KW-1133">Transmembrane helix</keyword>
<feature type="transmembrane region" description="Helical" evidence="1">
    <location>
        <begin position="86"/>
        <end position="106"/>
    </location>
</feature>